<protein>
    <recommendedName>
        <fullName evidence="5">Caspase domain protein</fullName>
    </recommendedName>
</protein>
<name>A0A238K2Y7_9RHOB</name>
<dbReference type="Gene3D" id="3.40.50.1460">
    <property type="match status" value="1"/>
</dbReference>
<sequence>MLSMLFGLCLLAQTALASTTHLIAIGVCPPWKGMDARFCTDTVADMSQALSQRFEIPAQNTHTLLNEQATVAGLADFLNGLPEFTKSDRLVLYTVMHNGSNHAGTAATAANDVMVFWSEKDPRVTQFALAEHKWLKAGEFATWLHQLGMGELIAVFDACQSGAIALDVMHDVAAPGTQVATISSAKPGQLANLTQDLSRPLFSGALIAALATGAKSPLPALLASVDSDVSARAIPICAQRKEQMRKNNGFEPNCNQTPIFRDPDGLLAPPSR</sequence>
<evidence type="ECO:0000256" key="1">
    <source>
        <dbReference type="SAM" id="MobiDB-lite"/>
    </source>
</evidence>
<dbReference type="RefSeq" id="WP_141467963.1">
    <property type="nucleotide sequence ID" value="NZ_FXYH01000002.1"/>
</dbReference>
<keyword evidence="2" id="KW-0732">Signal</keyword>
<dbReference type="Proteomes" id="UP000220836">
    <property type="component" value="Unassembled WGS sequence"/>
</dbReference>
<dbReference type="EMBL" id="FXYH01000002">
    <property type="protein sequence ID" value="SMX36316.1"/>
    <property type="molecule type" value="Genomic_DNA"/>
</dbReference>
<evidence type="ECO:0000313" key="3">
    <source>
        <dbReference type="EMBL" id="SMX36316.1"/>
    </source>
</evidence>
<feature type="region of interest" description="Disordered" evidence="1">
    <location>
        <begin position="247"/>
        <end position="272"/>
    </location>
</feature>
<feature type="chain" id="PRO_5012240863" description="Caspase domain protein" evidence="2">
    <location>
        <begin position="18"/>
        <end position="272"/>
    </location>
</feature>
<evidence type="ECO:0008006" key="5">
    <source>
        <dbReference type="Google" id="ProtNLM"/>
    </source>
</evidence>
<proteinExistence type="predicted"/>
<reference evidence="3 4" key="1">
    <citation type="submission" date="2017-05" db="EMBL/GenBank/DDBJ databases">
        <authorList>
            <person name="Song R."/>
            <person name="Chenine A.L."/>
            <person name="Ruprecht R.M."/>
        </authorList>
    </citation>
    <scope>NUCLEOTIDE SEQUENCE [LARGE SCALE GENOMIC DNA]</scope>
    <source>
        <strain evidence="3 4">CECT 8663</strain>
    </source>
</reference>
<accession>A0A238K2Y7</accession>
<dbReference type="AlphaFoldDB" id="A0A238K2Y7"/>
<organism evidence="3 4">
    <name type="scientific">Pelagimonas varians</name>
    <dbReference type="NCBI Taxonomy" id="696760"/>
    <lineage>
        <taxon>Bacteria</taxon>
        <taxon>Pseudomonadati</taxon>
        <taxon>Pseudomonadota</taxon>
        <taxon>Alphaproteobacteria</taxon>
        <taxon>Rhodobacterales</taxon>
        <taxon>Roseobacteraceae</taxon>
        <taxon>Pelagimonas</taxon>
    </lineage>
</organism>
<feature type="signal peptide" evidence="2">
    <location>
        <begin position="1"/>
        <end position="17"/>
    </location>
</feature>
<evidence type="ECO:0000313" key="4">
    <source>
        <dbReference type="Proteomes" id="UP000220836"/>
    </source>
</evidence>
<dbReference type="OrthoDB" id="8454993at2"/>
<gene>
    <name evidence="3" type="ORF">PEV8663_00768</name>
</gene>
<keyword evidence="4" id="KW-1185">Reference proteome</keyword>
<evidence type="ECO:0000256" key="2">
    <source>
        <dbReference type="SAM" id="SignalP"/>
    </source>
</evidence>